<dbReference type="RefSeq" id="XP_021337662.1">
    <property type="nucleotide sequence ID" value="XM_021482422.1"/>
</dbReference>
<dbReference type="OrthoDB" id="338650at2759"/>
<comment type="catalytic activity">
    <reaction evidence="6">
        <text>1D-myo-inositol 1,4,5-trisphosphate + 2 ATP = 1D-myo-inositol 1,3,4,5,6-pentakisphosphate + 2 ADP + 2 H(+)</text>
        <dbReference type="Rhea" id="RHEA:32359"/>
        <dbReference type="ChEBI" id="CHEBI:15378"/>
        <dbReference type="ChEBI" id="CHEBI:30616"/>
        <dbReference type="ChEBI" id="CHEBI:57733"/>
        <dbReference type="ChEBI" id="CHEBI:203600"/>
        <dbReference type="ChEBI" id="CHEBI:456216"/>
        <dbReference type="EC" id="2.7.1.151"/>
    </reaction>
</comment>
<dbReference type="GO" id="GO:0032958">
    <property type="term" value="P:inositol phosphate biosynthetic process"/>
    <property type="evidence" value="ECO:0007669"/>
    <property type="project" value="InterPro"/>
</dbReference>
<dbReference type="GeneID" id="24425782"/>
<dbReference type="EMBL" id="LN871599">
    <property type="protein sequence ID" value="SIO73575.1"/>
    <property type="molecule type" value="Genomic_DNA"/>
</dbReference>
<evidence type="ECO:0000256" key="8">
    <source>
        <dbReference type="RuleBase" id="RU363090"/>
    </source>
</evidence>
<comment type="similarity">
    <text evidence="1 8">Belongs to the inositol phosphokinase (IPK) family.</text>
</comment>
<evidence type="ECO:0000313" key="10">
    <source>
        <dbReference type="Proteomes" id="UP000002899"/>
    </source>
</evidence>
<dbReference type="PANTHER" id="PTHR12400">
    <property type="entry name" value="INOSITOL POLYPHOSPHATE KINASE"/>
    <property type="match status" value="1"/>
</dbReference>
<dbReference type="SUPFAM" id="SSF56104">
    <property type="entry name" value="SAICAR synthase-like"/>
    <property type="match status" value="1"/>
</dbReference>
<dbReference type="KEGG" id="bmic:BmR1_04g05690"/>
<dbReference type="GO" id="GO:0008440">
    <property type="term" value="F:inositol-1,4,5-trisphosphate 3-kinase activity"/>
    <property type="evidence" value="ECO:0007669"/>
    <property type="project" value="TreeGrafter"/>
</dbReference>
<dbReference type="InterPro" id="IPR038286">
    <property type="entry name" value="IPK_sf"/>
</dbReference>
<sequence>MADVSDLFIERLYRISDQSFKKCGTSIMLINQEGDVLYKIMPISNYTEARFYQLAYQNTLDTSNVYLDIHTDEVWGIVSELDYDCSIAIGLENIIYGYEIPAVADIKLGMSHPMNYTYESDVSSDDIPKYIDKWRSIKSQLRNEYFNDPIKANSLIRQITAQMIGLPSQYHHYSTDDIYNLLKKWRQIQASHDTTQASLGLRICSMNYKNCDSEVTDLTPNISKNFTDNECINHISRYIEIGNLWRISNKIKLLSKWISNQHVTFCATSLLIVFDQNNLENFDVRWIDFNYVLPIKHKKSDSCDVNVLKGLQLISNLCVR</sequence>
<evidence type="ECO:0000256" key="4">
    <source>
        <dbReference type="ARBA" id="ARBA00022777"/>
    </source>
</evidence>
<evidence type="ECO:0000256" key="3">
    <source>
        <dbReference type="ARBA" id="ARBA00022741"/>
    </source>
</evidence>
<evidence type="ECO:0000256" key="7">
    <source>
        <dbReference type="ARBA" id="ARBA00036525"/>
    </source>
</evidence>
<dbReference type="Proteomes" id="UP000002899">
    <property type="component" value="Chromosome IV"/>
</dbReference>
<proteinExistence type="inferred from homology"/>
<dbReference type="Gene3D" id="3.30.470.160">
    <property type="entry name" value="Inositol polyphosphate kinase"/>
    <property type="match status" value="1"/>
</dbReference>
<keyword evidence="2 8" id="KW-0808">Transferase</keyword>
<dbReference type="GO" id="GO:0047326">
    <property type="term" value="F:inositol-1,3,4,6-tetrakisphosphate 5-kinase activity"/>
    <property type="evidence" value="ECO:0007669"/>
    <property type="project" value="RHEA"/>
</dbReference>
<evidence type="ECO:0000256" key="5">
    <source>
        <dbReference type="ARBA" id="ARBA00022840"/>
    </source>
</evidence>
<evidence type="ECO:0000256" key="1">
    <source>
        <dbReference type="ARBA" id="ARBA00007374"/>
    </source>
</evidence>
<dbReference type="Pfam" id="PF03770">
    <property type="entry name" value="IPK"/>
    <property type="match status" value="1"/>
</dbReference>
<reference evidence="9 10" key="3">
    <citation type="journal article" date="2016" name="Sci. Rep.">
        <title>Genome-wide diversity and gene expression profiling of Babesia microti isolates identify polymorphic genes that mediate host-pathogen interactions.</title>
        <authorList>
            <person name="Silva J.C."/>
            <person name="Cornillot E."/>
            <person name="McCracken C."/>
            <person name="Usmani-Brown S."/>
            <person name="Dwivedi A."/>
            <person name="Ifeonu O.O."/>
            <person name="Crabtree J."/>
            <person name="Gotia H.T."/>
            <person name="Virji A.Z."/>
            <person name="Reynes C."/>
            <person name="Colinge J."/>
            <person name="Kumar V."/>
            <person name="Lawres L."/>
            <person name="Pazzi J.E."/>
            <person name="Pablo J.V."/>
            <person name="Hung C."/>
            <person name="Brancato J."/>
            <person name="Kumari P."/>
            <person name="Orvis J."/>
            <person name="Tretina K."/>
            <person name="Chibucos M."/>
            <person name="Ott S."/>
            <person name="Sadzewicz L."/>
            <person name="Sengamalay N."/>
            <person name="Shetty A.C."/>
            <person name="Su Q."/>
            <person name="Tallon L."/>
            <person name="Fraser C.M."/>
            <person name="Frutos R."/>
            <person name="Molina D.M."/>
            <person name="Krause P.J."/>
            <person name="Ben Mamoun C."/>
        </authorList>
    </citation>
    <scope>NUCLEOTIDE SEQUENCE [LARGE SCALE GENOMIC DNA]</scope>
    <source>
        <strain evidence="9 10">RI</strain>
    </source>
</reference>
<reference evidence="9 10" key="1">
    <citation type="journal article" date="2012" name="Nucleic Acids Res.">
        <title>Sequencing of the smallest Apicomplexan genome from the human pathogen Babesia microti.</title>
        <authorList>
            <person name="Cornillot E."/>
            <person name="Hadj-Kaddour K."/>
            <person name="Dassouli A."/>
            <person name="Noel B."/>
            <person name="Ranwez V."/>
            <person name="Vacherie B."/>
            <person name="Augagneur Y."/>
            <person name="Bres V."/>
            <person name="Duclos A."/>
            <person name="Randazzo S."/>
            <person name="Carcy B."/>
            <person name="Debierre-Grockiego F."/>
            <person name="Delbecq S."/>
            <person name="Moubri-Menage K."/>
            <person name="Shams-Eldin H."/>
            <person name="Usmani-Brown S."/>
            <person name="Bringaud F."/>
            <person name="Wincker P."/>
            <person name="Vivares C.P."/>
            <person name="Schwarz R.T."/>
            <person name="Schetters T.P."/>
            <person name="Krause P.J."/>
            <person name="Gorenflot A."/>
            <person name="Berry V."/>
            <person name="Barbe V."/>
            <person name="Ben Mamoun C."/>
        </authorList>
    </citation>
    <scope>NUCLEOTIDE SEQUENCE [LARGE SCALE GENOMIC DNA]</scope>
    <source>
        <strain evidence="9 10">RI</strain>
    </source>
</reference>
<protein>
    <recommendedName>
        <fullName evidence="8">Kinase</fullName>
        <ecNumber evidence="8">2.7.-.-</ecNumber>
    </recommendedName>
</protein>
<dbReference type="EC" id="2.7.-.-" evidence="8"/>
<dbReference type="AlphaFoldDB" id="A0A1N6LXH5"/>
<dbReference type="GO" id="GO:0005737">
    <property type="term" value="C:cytoplasm"/>
    <property type="evidence" value="ECO:0007669"/>
    <property type="project" value="TreeGrafter"/>
</dbReference>
<dbReference type="GO" id="GO:0005634">
    <property type="term" value="C:nucleus"/>
    <property type="evidence" value="ECO:0007669"/>
    <property type="project" value="TreeGrafter"/>
</dbReference>
<accession>A0A1N6LXH5</accession>
<dbReference type="VEuPathDB" id="PiroplasmaDB:BmR1_04g05690"/>
<evidence type="ECO:0000313" key="9">
    <source>
        <dbReference type="EMBL" id="SIO73575.1"/>
    </source>
</evidence>
<comment type="catalytic activity">
    <reaction evidence="7">
        <text>1D-myo-inositol 1,3,4,6-tetrakisphosphate + ATP = 1D-myo-inositol 1,3,4,5,6-pentakisphosphate + ADP + H(+)</text>
        <dbReference type="Rhea" id="RHEA:12717"/>
        <dbReference type="ChEBI" id="CHEBI:15378"/>
        <dbReference type="ChEBI" id="CHEBI:30616"/>
        <dbReference type="ChEBI" id="CHEBI:57660"/>
        <dbReference type="ChEBI" id="CHEBI:57733"/>
        <dbReference type="ChEBI" id="CHEBI:456216"/>
        <dbReference type="EC" id="2.7.1.140"/>
    </reaction>
</comment>
<name>A0A1N6LXH5_BABMR</name>
<evidence type="ECO:0000256" key="6">
    <source>
        <dbReference type="ARBA" id="ARBA00036164"/>
    </source>
</evidence>
<dbReference type="GO" id="GO:0005524">
    <property type="term" value="F:ATP binding"/>
    <property type="evidence" value="ECO:0007669"/>
    <property type="project" value="UniProtKB-KW"/>
</dbReference>
<dbReference type="PANTHER" id="PTHR12400:SF51">
    <property type="entry name" value="INOSITOL POLYPHOSPHATE MULTIKINASE"/>
    <property type="match status" value="1"/>
</dbReference>
<reference evidence="9 10" key="2">
    <citation type="journal article" date="2013" name="PLoS ONE">
        <title>Whole genome mapping and re-organization of the nuclear and mitochondrial genomes of Babesia microti isolates.</title>
        <authorList>
            <person name="Cornillot E."/>
            <person name="Dassouli A."/>
            <person name="Garg A."/>
            <person name="Pachikara N."/>
            <person name="Randazzo S."/>
            <person name="Depoix D."/>
            <person name="Carcy B."/>
            <person name="Delbecq S."/>
            <person name="Frutos R."/>
            <person name="Silva J.C."/>
            <person name="Sutton R."/>
            <person name="Krause P.J."/>
            <person name="Mamoun C.B."/>
        </authorList>
    </citation>
    <scope>NUCLEOTIDE SEQUENCE [LARGE SCALE GENOMIC DNA]</scope>
    <source>
        <strain evidence="9 10">RI</strain>
    </source>
</reference>
<keyword evidence="3" id="KW-0547">Nucleotide-binding</keyword>
<organism evidence="9 10">
    <name type="scientific">Babesia microti (strain RI)</name>
    <dbReference type="NCBI Taxonomy" id="1133968"/>
    <lineage>
        <taxon>Eukaryota</taxon>
        <taxon>Sar</taxon>
        <taxon>Alveolata</taxon>
        <taxon>Apicomplexa</taxon>
        <taxon>Aconoidasida</taxon>
        <taxon>Piroplasmida</taxon>
        <taxon>Babesiidae</taxon>
        <taxon>Babesia</taxon>
    </lineage>
</organism>
<dbReference type="InterPro" id="IPR005522">
    <property type="entry name" value="IPK"/>
</dbReference>
<keyword evidence="10" id="KW-1185">Reference proteome</keyword>
<keyword evidence="5" id="KW-0067">ATP-binding</keyword>
<keyword evidence="4 8" id="KW-0418">Kinase</keyword>
<evidence type="ECO:0000256" key="2">
    <source>
        <dbReference type="ARBA" id="ARBA00022679"/>
    </source>
</evidence>